<accession>A0A654U3H9</accession>
<sequence length="90" mass="9216">MSLVPPITVDCGDATTETTTSSIPRAISSEFTCLAGNSTEPMAPAPAMRVISFERRQMTRAASSSDSAPATTAAADSPIECPTTAPGRTP</sequence>
<dbReference type="Proteomes" id="UP000044938">
    <property type="component" value="Unassembled WGS sequence"/>
</dbReference>
<evidence type="ECO:0000313" key="4">
    <source>
        <dbReference type="EMBL" id="CKT75204.1"/>
    </source>
</evidence>
<dbReference type="Proteomes" id="UP000048600">
    <property type="component" value="Unassembled WGS sequence"/>
</dbReference>
<evidence type="ECO:0000313" key="10">
    <source>
        <dbReference type="Proteomes" id="UP000044938"/>
    </source>
</evidence>
<dbReference type="EMBL" id="CGCX01000832">
    <property type="protein sequence ID" value="CFR84209.1"/>
    <property type="molecule type" value="Genomic_DNA"/>
</dbReference>
<name>A0A654U3H9_MYCTX</name>
<dbReference type="EMBL" id="CSAJ01000166">
    <property type="protein sequence ID" value="COW07353.1"/>
    <property type="molecule type" value="Genomic_DNA"/>
</dbReference>
<evidence type="ECO:0000313" key="2">
    <source>
        <dbReference type="EMBL" id="CFR84209.1"/>
    </source>
</evidence>
<evidence type="ECO:0000313" key="11">
    <source>
        <dbReference type="Proteomes" id="UP000045842"/>
    </source>
</evidence>
<evidence type="ECO:0000313" key="12">
    <source>
        <dbReference type="Proteomes" id="UP000046680"/>
    </source>
</evidence>
<evidence type="ECO:0000313" key="15">
    <source>
        <dbReference type="Proteomes" id="UP000049023"/>
    </source>
</evidence>
<evidence type="ECO:0000313" key="3">
    <source>
        <dbReference type="EMBL" id="CKS81549.1"/>
    </source>
</evidence>
<dbReference type="EMBL" id="CNGE01001129">
    <property type="protein sequence ID" value="CKT75204.1"/>
    <property type="molecule type" value="Genomic_DNA"/>
</dbReference>
<dbReference type="Proteomes" id="UP000046680">
    <property type="component" value="Unassembled WGS sequence"/>
</dbReference>
<evidence type="ECO:0000313" key="8">
    <source>
        <dbReference type="EMBL" id="COX44602.1"/>
    </source>
</evidence>
<dbReference type="Proteomes" id="UP000045842">
    <property type="component" value="Unassembled WGS sequence"/>
</dbReference>
<dbReference type="AlphaFoldDB" id="A0A654U3H9"/>
<evidence type="ECO:0000313" key="7">
    <source>
        <dbReference type="EMBL" id="COW07353.1"/>
    </source>
</evidence>
<proteinExistence type="predicted"/>
<gene>
    <name evidence="2" type="ORF">ERS007657_02247</name>
    <name evidence="5" type="ORF">ERS007661_03735</name>
    <name evidence="6" type="ORF">ERS007679_01801</name>
    <name evidence="7" type="ORF">ERS007720_01602</name>
    <name evidence="8" type="ORF">ERS007741_04403</name>
    <name evidence="4" type="ORF">ERS027646_04091</name>
    <name evidence="3" type="ORF">ERS027661_03565</name>
</gene>
<evidence type="ECO:0000313" key="13">
    <source>
        <dbReference type="Proteomes" id="UP000048600"/>
    </source>
</evidence>
<evidence type="ECO:0000313" key="9">
    <source>
        <dbReference type="Proteomes" id="UP000039217"/>
    </source>
</evidence>
<protein>
    <submittedName>
        <fullName evidence="2">Uncharacterized protein</fullName>
    </submittedName>
</protein>
<dbReference type="Proteomes" id="UP000049023">
    <property type="component" value="Unassembled WGS sequence"/>
</dbReference>
<organism evidence="2 12">
    <name type="scientific">Mycobacterium tuberculosis</name>
    <dbReference type="NCBI Taxonomy" id="1773"/>
    <lineage>
        <taxon>Bacteria</taxon>
        <taxon>Bacillati</taxon>
        <taxon>Actinomycetota</taxon>
        <taxon>Actinomycetes</taxon>
        <taxon>Mycobacteriales</taxon>
        <taxon>Mycobacteriaceae</taxon>
        <taxon>Mycobacterium</taxon>
        <taxon>Mycobacterium tuberculosis complex</taxon>
    </lineage>
</organism>
<feature type="region of interest" description="Disordered" evidence="1">
    <location>
        <begin position="58"/>
        <end position="90"/>
    </location>
</feature>
<dbReference type="Proteomes" id="UP000039217">
    <property type="component" value="Unassembled WGS sequence"/>
</dbReference>
<dbReference type="Proteomes" id="UP000048948">
    <property type="component" value="Unassembled WGS sequence"/>
</dbReference>
<dbReference type="EMBL" id="CHKL01000911">
    <property type="protein sequence ID" value="COX44602.1"/>
    <property type="molecule type" value="Genomic_DNA"/>
</dbReference>
<dbReference type="EMBL" id="CNFU01000963">
    <property type="protein sequence ID" value="CKS81549.1"/>
    <property type="molecule type" value="Genomic_DNA"/>
</dbReference>
<evidence type="ECO:0000313" key="6">
    <source>
        <dbReference type="EMBL" id="COV41766.1"/>
    </source>
</evidence>
<feature type="compositionally biased region" description="Low complexity" evidence="1">
    <location>
        <begin position="61"/>
        <end position="78"/>
    </location>
</feature>
<evidence type="ECO:0000313" key="5">
    <source>
        <dbReference type="EMBL" id="CNW25841.1"/>
    </source>
</evidence>
<dbReference type="EMBL" id="CSAD01000212">
    <property type="protein sequence ID" value="COV41766.1"/>
    <property type="molecule type" value="Genomic_DNA"/>
</dbReference>
<reference evidence="9 10" key="1">
    <citation type="submission" date="2015-03" db="EMBL/GenBank/DDBJ databases">
        <authorList>
            <consortium name="Pathogen Informatics"/>
        </authorList>
    </citation>
    <scope>NUCLEOTIDE SEQUENCE [LARGE SCALE GENOMIC DNA]</scope>
    <source>
        <strain evidence="4 14">Bir 172</strain>
        <strain evidence="3 15">Bir 187</strain>
        <strain evidence="2 12">C09601061</strain>
        <strain evidence="5 9">D00501624</strain>
        <strain evidence="6 11">G09801536</strain>
        <strain evidence="7 10">M09401471</strain>
        <strain evidence="8 13">P00601463</strain>
    </source>
</reference>
<evidence type="ECO:0000313" key="14">
    <source>
        <dbReference type="Proteomes" id="UP000048948"/>
    </source>
</evidence>
<dbReference type="EMBL" id="CQQC01001806">
    <property type="protein sequence ID" value="CNW25841.1"/>
    <property type="molecule type" value="Genomic_DNA"/>
</dbReference>
<evidence type="ECO:0000256" key="1">
    <source>
        <dbReference type="SAM" id="MobiDB-lite"/>
    </source>
</evidence>